<dbReference type="FunFam" id="3.40.50.2000:FF:000032">
    <property type="entry name" value="3-deoxy-D-manno-octulosonic acid transferase"/>
    <property type="match status" value="1"/>
</dbReference>
<evidence type="ECO:0000256" key="5">
    <source>
        <dbReference type="ARBA" id="ARBA00019077"/>
    </source>
</evidence>
<dbReference type="Gene3D" id="3.40.50.2000">
    <property type="entry name" value="Glycogen Phosphorylase B"/>
    <property type="match status" value="1"/>
</dbReference>
<evidence type="ECO:0000256" key="10">
    <source>
        <dbReference type="PIRSR" id="PIRSR639901-2"/>
    </source>
</evidence>
<comment type="catalytic activity">
    <reaction evidence="8">
        <text>lipid IVA (E. coli) + CMP-3-deoxy-beta-D-manno-octulosonate = alpha-Kdo-(2-&gt;6)-lipid IVA (E. coli) + CMP + H(+)</text>
        <dbReference type="Rhea" id="RHEA:28066"/>
        <dbReference type="ChEBI" id="CHEBI:15378"/>
        <dbReference type="ChEBI" id="CHEBI:58603"/>
        <dbReference type="ChEBI" id="CHEBI:60364"/>
        <dbReference type="ChEBI" id="CHEBI:60377"/>
        <dbReference type="ChEBI" id="CHEBI:85987"/>
        <dbReference type="EC" id="2.4.99.12"/>
    </reaction>
</comment>
<dbReference type="Gene3D" id="3.40.50.11720">
    <property type="entry name" value="3-Deoxy-D-manno-octulosonic-acid transferase, N-terminal domain"/>
    <property type="match status" value="1"/>
</dbReference>
<dbReference type="CDD" id="cd07983">
    <property type="entry name" value="LPLAT_DUF374-like"/>
    <property type="match status" value="1"/>
</dbReference>
<dbReference type="PANTHER" id="PTHR42755:SF1">
    <property type="entry name" value="3-DEOXY-D-MANNO-OCTULOSONIC ACID TRANSFERASE, MITOCHONDRIAL-RELATED"/>
    <property type="match status" value="1"/>
</dbReference>
<dbReference type="AlphaFoldDB" id="A0A0A8K0Z3"/>
<dbReference type="EMBL" id="AP014648">
    <property type="protein sequence ID" value="BAQ16431.1"/>
    <property type="molecule type" value="Genomic_DNA"/>
</dbReference>
<dbReference type="GO" id="GO:0005886">
    <property type="term" value="C:plasma membrane"/>
    <property type="evidence" value="ECO:0007669"/>
    <property type="project" value="TreeGrafter"/>
</dbReference>
<proteinExistence type="inferred from homology"/>
<keyword evidence="6 13" id="KW-0808">Transferase</keyword>
<dbReference type="InterPro" id="IPR007172">
    <property type="entry name" value="DUF374"/>
</dbReference>
<comment type="similarity">
    <text evidence="3">Belongs to the glycosyltransferase group 1 family. Glycosyltransferase 30 subfamily.</text>
</comment>
<dbReference type="SUPFAM" id="SSF53756">
    <property type="entry name" value="UDP-Glycosyltransferase/glycogen phosphorylase"/>
    <property type="match status" value="1"/>
</dbReference>
<evidence type="ECO:0000256" key="3">
    <source>
        <dbReference type="ARBA" id="ARBA00006380"/>
    </source>
</evidence>
<evidence type="ECO:0000259" key="12">
    <source>
        <dbReference type="Pfam" id="PF04413"/>
    </source>
</evidence>
<dbReference type="UniPathway" id="UPA00958"/>
<comment type="function">
    <text evidence="1">Involved in lipopolysaccharide (LPS) biosynthesis. Catalyzes the transfer of 3-deoxy-D-manno-octulosonate (Kdo) residue(s) from CMP-Kdo to lipid IV(A), the tetraacyldisaccharide-1,4'-bisphosphate precursor of lipid A.</text>
</comment>
<name>A0A0A8K0Z3_9HYPH</name>
<dbReference type="OrthoDB" id="9789797at2"/>
<dbReference type="PANTHER" id="PTHR42755">
    <property type="entry name" value="3-DEOXY-MANNO-OCTULOSONATE CYTIDYLYLTRANSFERASE"/>
    <property type="match status" value="1"/>
</dbReference>
<dbReference type="Proteomes" id="UP000031643">
    <property type="component" value="Chromosome"/>
</dbReference>
<keyword evidence="14" id="KW-1185">Reference proteome</keyword>
<evidence type="ECO:0000256" key="7">
    <source>
        <dbReference type="ARBA" id="ARBA00031445"/>
    </source>
</evidence>
<feature type="site" description="Transition state stabilizer" evidence="10">
    <location>
        <position position="372"/>
    </location>
</feature>
<evidence type="ECO:0000256" key="1">
    <source>
        <dbReference type="ARBA" id="ARBA00003394"/>
    </source>
</evidence>
<feature type="domain" description="DUF374" evidence="11">
    <location>
        <begin position="69"/>
        <end position="139"/>
    </location>
</feature>
<evidence type="ECO:0000259" key="11">
    <source>
        <dbReference type="Pfam" id="PF04028"/>
    </source>
</evidence>
<reference evidence="13 14" key="1">
    <citation type="submission" date="2014-09" db="EMBL/GenBank/DDBJ databases">
        <title>Genome sequencing of Methyloceanibacter caenitepidi Gela4.</title>
        <authorList>
            <person name="Takeuchi M."/>
            <person name="Susumu S."/>
            <person name="Kamagata Y."/>
            <person name="Oshima K."/>
            <person name="Hattori M."/>
            <person name="Iwasaki W."/>
        </authorList>
    </citation>
    <scope>NUCLEOTIDE SEQUENCE [LARGE SCALE GENOMIC DNA]</scope>
    <source>
        <strain evidence="13 14">Gela4</strain>
    </source>
</reference>
<evidence type="ECO:0000313" key="14">
    <source>
        <dbReference type="Proteomes" id="UP000031643"/>
    </source>
</evidence>
<dbReference type="InterPro" id="IPR007507">
    <property type="entry name" value="Glycos_transf_N"/>
</dbReference>
<evidence type="ECO:0000256" key="6">
    <source>
        <dbReference type="ARBA" id="ARBA00022679"/>
    </source>
</evidence>
<dbReference type="Pfam" id="PF04413">
    <property type="entry name" value="Glycos_transf_N"/>
    <property type="match status" value="1"/>
</dbReference>
<protein>
    <recommendedName>
        <fullName evidence="5">3-deoxy-D-manno-octulosonic acid transferase</fullName>
        <ecNumber evidence="4">2.4.99.12</ecNumber>
    </recommendedName>
    <alternativeName>
        <fullName evidence="7">Lipid IV(A) 3-deoxy-D-manno-octulosonic acid transferase</fullName>
    </alternativeName>
</protein>
<evidence type="ECO:0000256" key="4">
    <source>
        <dbReference type="ARBA" id="ARBA00012621"/>
    </source>
</evidence>
<evidence type="ECO:0000256" key="9">
    <source>
        <dbReference type="PIRSR" id="PIRSR639901-1"/>
    </source>
</evidence>
<dbReference type="STRING" id="1384459.GL4_0971"/>
<dbReference type="InterPro" id="IPR039901">
    <property type="entry name" value="Kdotransferase"/>
</dbReference>
<feature type="active site" description="Proton acceptor" evidence="9">
    <location>
        <position position="302"/>
    </location>
</feature>
<dbReference type="InterPro" id="IPR038107">
    <property type="entry name" value="Glycos_transf_N_sf"/>
</dbReference>
<dbReference type="GO" id="GO:0009245">
    <property type="term" value="P:lipid A biosynthetic process"/>
    <property type="evidence" value="ECO:0007669"/>
    <property type="project" value="TreeGrafter"/>
</dbReference>
<organism evidence="13 14">
    <name type="scientific">Methyloceanibacter caenitepidi</name>
    <dbReference type="NCBI Taxonomy" id="1384459"/>
    <lineage>
        <taxon>Bacteria</taxon>
        <taxon>Pseudomonadati</taxon>
        <taxon>Pseudomonadota</taxon>
        <taxon>Alphaproteobacteria</taxon>
        <taxon>Hyphomicrobiales</taxon>
        <taxon>Hyphomicrobiaceae</taxon>
        <taxon>Methyloceanibacter</taxon>
    </lineage>
</organism>
<accession>A0A0A8K0Z3</accession>
<feature type="domain" description="3-deoxy-D-manno-octulosonic-acid transferase N-terminal" evidence="12">
    <location>
        <begin position="275"/>
        <end position="450"/>
    </location>
</feature>
<sequence length="669" mass="71902">MVKRFLASEQGTAFLSKLAAGYIRLVYGTSTVVREPEDTDAKLFDQHPQILAMWHGQFMLLPNLKPERPAEVKAMVSRHGDAELIGDVLRRFGMDLIRGAGAGKRKRNRGGATAMRESLRALEAGATVAMTADVPPGPARRAGTGIATLSAKSGRPVVPFAIATSRAVKLSTWSAFTINLPFSTLAIVIGDPVAPPRSEDPADIEAGRKAIEQALAETTARAYALAGAADPLSPEEKAKPGAALKTYRLATQLAAPVAPLLLAWRTRKGKEERDRRPERYGIAGTPRPSGFLVWFHAASVGETNAALPLIEHIAQARPDIRILLTTATVTSARHARMRLPQGAIHQYVPLDRTSYLKRFLDHWRPDLAVLVESEVWPNLVLETKATGIPLLLINARMSGPSYKRWRRRPGMSRPIFSAFDLVLAQNERLAEQMAQLGAPKSYAAGNLKADAPPPPVDAAAKADLSAAFWGRPVWLAASTHPGEDEIVGAAHAKIKETLPDIATIIVPRHPERGTAIAETLRSRGLKVTMRSQGGSIDANTDVYVADTIGELGVFYALTPVAFIGGSLVKHGGQNPVEAIKLGAAVLAGPHVHNFREMYADLLKAGGAREVADAATLADAVLDLLQNEVARKEVHAKAEACVAMMTGAMPKTLEAIEAYFPEKVPLQHAS</sequence>
<dbReference type="EC" id="2.4.99.12" evidence="4"/>
<comment type="pathway">
    <text evidence="2">Bacterial outer membrane biogenesis; LPS core biosynthesis.</text>
</comment>
<dbReference type="GO" id="GO:0009244">
    <property type="term" value="P:lipopolysaccharide core region biosynthetic process"/>
    <property type="evidence" value="ECO:0007669"/>
    <property type="project" value="UniProtKB-UniPathway"/>
</dbReference>
<dbReference type="RefSeq" id="WP_082025471.1">
    <property type="nucleotide sequence ID" value="NZ_AP014648.1"/>
</dbReference>
<evidence type="ECO:0000313" key="13">
    <source>
        <dbReference type="EMBL" id="BAQ16431.1"/>
    </source>
</evidence>
<evidence type="ECO:0000256" key="2">
    <source>
        <dbReference type="ARBA" id="ARBA00004713"/>
    </source>
</evidence>
<dbReference type="KEGG" id="mcg:GL4_0971"/>
<gene>
    <name evidence="13" type="ORF">GL4_0971</name>
</gene>
<dbReference type="HOGENOM" id="CLU_399433_0_0_5"/>
<evidence type="ECO:0000256" key="8">
    <source>
        <dbReference type="ARBA" id="ARBA00049183"/>
    </source>
</evidence>
<dbReference type="Pfam" id="PF04028">
    <property type="entry name" value="DUF374"/>
    <property type="match status" value="1"/>
</dbReference>
<dbReference type="GO" id="GO:0043842">
    <property type="term" value="F:Kdo transferase activity"/>
    <property type="evidence" value="ECO:0007669"/>
    <property type="project" value="UniProtKB-EC"/>
</dbReference>
<feature type="site" description="Transition state stabilizer" evidence="10">
    <location>
        <position position="448"/>
    </location>
</feature>